<comment type="similarity">
    <text evidence="1">Belongs to the ribonucleoside diphosphate reductase small chain family.</text>
</comment>
<dbReference type="AlphaFoldDB" id="A0A165IAI5"/>
<proteinExistence type="inferred from homology"/>
<dbReference type="PANTHER" id="PTHR23409:SF18">
    <property type="entry name" value="RIBONUCLEOSIDE-DIPHOSPHATE REDUCTASE SUBUNIT M2"/>
    <property type="match status" value="1"/>
</dbReference>
<evidence type="ECO:0000313" key="4">
    <source>
        <dbReference type="Proteomes" id="UP000076871"/>
    </source>
</evidence>
<dbReference type="PANTHER" id="PTHR23409">
    <property type="entry name" value="RIBONUCLEOSIDE-DIPHOSPHATE REDUCTASE SMALL CHAIN"/>
    <property type="match status" value="1"/>
</dbReference>
<dbReference type="RefSeq" id="XP_040770317.1">
    <property type="nucleotide sequence ID" value="XM_040911061.1"/>
</dbReference>
<accession>A0A165IAI5</accession>
<dbReference type="GeneID" id="63828090"/>
<dbReference type="FunCoup" id="A0A165IAI5">
    <property type="interactions" value="254"/>
</dbReference>
<feature type="compositionally biased region" description="Polar residues" evidence="2">
    <location>
        <begin position="393"/>
        <end position="405"/>
    </location>
</feature>
<dbReference type="InterPro" id="IPR030475">
    <property type="entry name" value="RNR_small_AS"/>
</dbReference>
<dbReference type="InterPro" id="IPR033909">
    <property type="entry name" value="RNR_small"/>
</dbReference>
<dbReference type="InterPro" id="IPR000358">
    <property type="entry name" value="RNR_small_fam"/>
</dbReference>
<dbReference type="CDD" id="cd01049">
    <property type="entry name" value="RNRR2"/>
    <property type="match status" value="1"/>
</dbReference>
<evidence type="ECO:0000256" key="2">
    <source>
        <dbReference type="SAM" id="MobiDB-lite"/>
    </source>
</evidence>
<dbReference type="GO" id="GO:0009263">
    <property type="term" value="P:deoxyribonucleotide biosynthetic process"/>
    <property type="evidence" value="ECO:0007669"/>
    <property type="project" value="InterPro"/>
</dbReference>
<dbReference type="Pfam" id="PF00268">
    <property type="entry name" value="Ribonuc_red_sm"/>
    <property type="match status" value="1"/>
</dbReference>
<evidence type="ECO:0000313" key="3">
    <source>
        <dbReference type="EMBL" id="KZT12807.1"/>
    </source>
</evidence>
<dbReference type="PROSITE" id="PS00368">
    <property type="entry name" value="RIBORED_SMALL"/>
    <property type="match status" value="1"/>
</dbReference>
<sequence length="412" mass="46856">MSVAGLSTPPRVASPTSTPSKKVAAAVHAMSLDTPTKAGKKAPVEVIDDARRSHSPHCDSEDEGVELSDLRKRWIGQVDLPEHMEPLLMETKRRFVLFPIQYHEIWQMYKKAEASFWTVEEIDLSKDQHDWNNRMTDNERHFISHVLAFFAASDGIVNENLVERFSNEVQAAEARCFYGFQIMMENIHSETYSLLIDSYIKDPQQREHLFDAVETIPCIKKKADWALRWISDKRSSFAERLVAFAAVEGIFFSGSFASIFWLKKRGLMPGLTFSNELISRDEGMHTDFACLLFSHLKRRPHPDIIKKIIIEAVNIEQEFLTDAIPCALIGMNAKLMCQYIEFVADRLLVALGDPKVYGATNPFDFMDMISLQGKTNFFEKRVSDYAKANVNTSAKSSTSENSGKTFSLDEDF</sequence>
<dbReference type="EMBL" id="KV427605">
    <property type="protein sequence ID" value="KZT12807.1"/>
    <property type="molecule type" value="Genomic_DNA"/>
</dbReference>
<feature type="region of interest" description="Disordered" evidence="2">
    <location>
        <begin position="393"/>
        <end position="412"/>
    </location>
</feature>
<gene>
    <name evidence="3" type="ORF">LAESUDRAFT_740104</name>
</gene>
<protein>
    <submittedName>
        <fullName evidence="3">Beta subunit of ribonucleotide reductase</fullName>
    </submittedName>
</protein>
<dbReference type="InterPro" id="IPR009078">
    <property type="entry name" value="Ferritin-like_SF"/>
</dbReference>
<dbReference type="InParanoid" id="A0A165IAI5"/>
<reference evidence="3 4" key="1">
    <citation type="journal article" date="2016" name="Mol. Biol. Evol.">
        <title>Comparative Genomics of Early-Diverging Mushroom-Forming Fungi Provides Insights into the Origins of Lignocellulose Decay Capabilities.</title>
        <authorList>
            <person name="Nagy L.G."/>
            <person name="Riley R."/>
            <person name="Tritt A."/>
            <person name="Adam C."/>
            <person name="Daum C."/>
            <person name="Floudas D."/>
            <person name="Sun H."/>
            <person name="Yadav J.S."/>
            <person name="Pangilinan J."/>
            <person name="Larsson K.H."/>
            <person name="Matsuura K."/>
            <person name="Barry K."/>
            <person name="Labutti K."/>
            <person name="Kuo R."/>
            <person name="Ohm R.A."/>
            <person name="Bhattacharya S.S."/>
            <person name="Shirouzu T."/>
            <person name="Yoshinaga Y."/>
            <person name="Martin F.M."/>
            <person name="Grigoriev I.V."/>
            <person name="Hibbett D.S."/>
        </authorList>
    </citation>
    <scope>NUCLEOTIDE SEQUENCE [LARGE SCALE GENOMIC DNA]</scope>
    <source>
        <strain evidence="3 4">93-53</strain>
    </source>
</reference>
<dbReference type="SUPFAM" id="SSF47240">
    <property type="entry name" value="Ferritin-like"/>
    <property type="match status" value="1"/>
</dbReference>
<name>A0A165IAI5_9APHY</name>
<organism evidence="3 4">
    <name type="scientific">Laetiporus sulphureus 93-53</name>
    <dbReference type="NCBI Taxonomy" id="1314785"/>
    <lineage>
        <taxon>Eukaryota</taxon>
        <taxon>Fungi</taxon>
        <taxon>Dikarya</taxon>
        <taxon>Basidiomycota</taxon>
        <taxon>Agaricomycotina</taxon>
        <taxon>Agaricomycetes</taxon>
        <taxon>Polyporales</taxon>
        <taxon>Laetiporus</taxon>
    </lineage>
</organism>
<dbReference type="OrthoDB" id="10248373at2759"/>
<dbReference type="Proteomes" id="UP000076871">
    <property type="component" value="Unassembled WGS sequence"/>
</dbReference>
<evidence type="ECO:0000256" key="1">
    <source>
        <dbReference type="ARBA" id="ARBA00009303"/>
    </source>
</evidence>
<dbReference type="GO" id="GO:0016491">
    <property type="term" value="F:oxidoreductase activity"/>
    <property type="evidence" value="ECO:0007669"/>
    <property type="project" value="InterPro"/>
</dbReference>
<dbReference type="STRING" id="1314785.A0A165IAI5"/>
<dbReference type="Gene3D" id="1.10.620.20">
    <property type="entry name" value="Ribonucleotide Reductase, subunit A"/>
    <property type="match status" value="1"/>
</dbReference>
<dbReference type="InterPro" id="IPR012348">
    <property type="entry name" value="RNR-like"/>
</dbReference>
<feature type="region of interest" description="Disordered" evidence="2">
    <location>
        <begin position="1"/>
        <end position="26"/>
    </location>
</feature>
<keyword evidence="4" id="KW-1185">Reference proteome</keyword>